<reference evidence="3 4" key="1">
    <citation type="submission" date="2015-12" db="EMBL/GenBank/DDBJ databases">
        <title>Draft genome sequence of the thermoanaerobe Thermotalea metallivorans, an isolate from the runoff channel of the Great Artesian Basin, Australia.</title>
        <authorList>
            <person name="Patel B.K."/>
        </authorList>
    </citation>
    <scope>NUCLEOTIDE SEQUENCE [LARGE SCALE GENOMIC DNA]</scope>
    <source>
        <strain evidence="3 4">B2-1</strain>
    </source>
</reference>
<keyword evidence="1" id="KW-0175">Coiled coil</keyword>
<dbReference type="AlphaFoldDB" id="A0A140L6P1"/>
<dbReference type="RefSeq" id="WP_068555677.1">
    <property type="nucleotide sequence ID" value="NZ_LOEE01000028.1"/>
</dbReference>
<evidence type="ECO:0000259" key="2">
    <source>
        <dbReference type="Pfam" id="PF07833"/>
    </source>
</evidence>
<dbReference type="InterPro" id="IPR036582">
    <property type="entry name" value="Mao_N_sf"/>
</dbReference>
<feature type="coiled-coil region" evidence="1">
    <location>
        <begin position="103"/>
        <end position="130"/>
    </location>
</feature>
<dbReference type="InterPro" id="IPR012854">
    <property type="entry name" value="Cu_amine_oxidase-like_N"/>
</dbReference>
<accession>A0A140L6P1</accession>
<dbReference type="EMBL" id="LOEE01000028">
    <property type="protein sequence ID" value="KXG76216.1"/>
    <property type="molecule type" value="Genomic_DNA"/>
</dbReference>
<evidence type="ECO:0000256" key="1">
    <source>
        <dbReference type="SAM" id="Coils"/>
    </source>
</evidence>
<dbReference type="SUPFAM" id="SSF55383">
    <property type="entry name" value="Copper amine oxidase, domain N"/>
    <property type="match status" value="1"/>
</dbReference>
<dbReference type="STRING" id="520762.AN619_11730"/>
<keyword evidence="4" id="KW-1185">Reference proteome</keyword>
<evidence type="ECO:0000313" key="4">
    <source>
        <dbReference type="Proteomes" id="UP000070456"/>
    </source>
</evidence>
<dbReference type="Gene3D" id="3.30.457.10">
    <property type="entry name" value="Copper amine oxidase-like, N-terminal domain"/>
    <property type="match status" value="1"/>
</dbReference>
<dbReference type="Proteomes" id="UP000070456">
    <property type="component" value="Unassembled WGS sequence"/>
</dbReference>
<protein>
    <recommendedName>
        <fullName evidence="2">Copper amine oxidase-like N-terminal domain-containing protein</fullName>
    </recommendedName>
</protein>
<name>A0A140L6P1_9FIRM</name>
<organism evidence="3 4">
    <name type="scientific">Thermotalea metallivorans</name>
    <dbReference type="NCBI Taxonomy" id="520762"/>
    <lineage>
        <taxon>Bacteria</taxon>
        <taxon>Bacillati</taxon>
        <taxon>Bacillota</taxon>
        <taxon>Clostridia</taxon>
        <taxon>Peptostreptococcales</taxon>
        <taxon>Thermotaleaceae</taxon>
        <taxon>Thermotalea</taxon>
    </lineage>
</organism>
<comment type="caution">
    <text evidence="3">The sequence shown here is derived from an EMBL/GenBank/DDBJ whole genome shotgun (WGS) entry which is preliminary data.</text>
</comment>
<feature type="domain" description="Copper amine oxidase-like N-terminal" evidence="2">
    <location>
        <begin position="42"/>
        <end position="106"/>
    </location>
</feature>
<sequence>MKKKLSVFIMVCLILLTTPVLGFGKSFSKNITAWFYDIKVNLDGKPLIFASQPFIFNNHTYVSINDIAANLGYTVQWDDKNKVMHLTSNQNQQVALSTMKYELDRKNMEINSLKYQLEQKNLELAMLKEDRSYGSSSSRSTLDQTEKNLNNHYYRYRDDEVTLRFSYSLSRQSNDDIVVRMYGDFRRSYSSWKNRDSQDFRDFILSVCKEVDRNFDDDVTVYVYDQEGDWTATYTYSDSNNRITSYSEY</sequence>
<dbReference type="OrthoDB" id="9780101at2"/>
<dbReference type="Pfam" id="PF07833">
    <property type="entry name" value="Cu_amine_oxidN1"/>
    <property type="match status" value="1"/>
</dbReference>
<proteinExistence type="predicted"/>
<evidence type="ECO:0000313" key="3">
    <source>
        <dbReference type="EMBL" id="KXG76216.1"/>
    </source>
</evidence>
<gene>
    <name evidence="3" type="ORF">AN619_11730</name>
</gene>